<gene>
    <name evidence="2" type="ORF">EC1118_1H21_0353g</name>
</gene>
<dbReference type="HOGENOM" id="CLU_1384862_0_0_1"/>
<organism evidence="2">
    <name type="scientific">Saccharomyces cerevisiae (strain Lalvin EC1118 / Prise de mousse)</name>
    <name type="common">Baker's yeast</name>
    <dbReference type="NCBI Taxonomy" id="643680"/>
    <lineage>
        <taxon>Eukaryota</taxon>
        <taxon>Fungi</taxon>
        <taxon>Dikarya</taxon>
        <taxon>Ascomycota</taxon>
        <taxon>Saccharomycotina</taxon>
        <taxon>Saccharomycetes</taxon>
        <taxon>Saccharomycetales</taxon>
        <taxon>Saccharomycetaceae</taxon>
        <taxon>Saccharomyces</taxon>
    </lineage>
</organism>
<keyword evidence="1" id="KW-0472">Membrane</keyword>
<name>C8ZA45_YEAS8</name>
<dbReference type="EMBL" id="FN393072">
    <property type="protein sequence ID" value="CAY80261.1"/>
    <property type="molecule type" value="Genomic_DNA"/>
</dbReference>
<sequence length="197" mass="22435">MRCLRKRQTIYAYSSSLTVLYLTQGKDWYCNCGSSTFKYSTFRPLHVQYGISKSMLTNLSRGVTWEVCWSCTCLYSSSSLGPVRKGGGFIEVFISSCRRSYSSWLKRGNSATMDAHVFGSSSSLLYCELLFVLCSRCPFMVCISQRRKSSLKLNTTLPMFALNLICLLRSILYSWKTFVRGILTFSFDVELVGLKFV</sequence>
<accession>C8ZA45</accession>
<protein>
    <submittedName>
        <fullName evidence="2">EC1118_1H21_0353p</fullName>
    </submittedName>
</protein>
<feature type="transmembrane region" description="Helical" evidence="1">
    <location>
        <begin position="156"/>
        <end position="175"/>
    </location>
</feature>
<evidence type="ECO:0000256" key="1">
    <source>
        <dbReference type="SAM" id="Phobius"/>
    </source>
</evidence>
<keyword evidence="1" id="KW-0812">Transmembrane</keyword>
<keyword evidence="1" id="KW-1133">Transmembrane helix</keyword>
<proteinExistence type="predicted"/>
<reference evidence="2" key="1">
    <citation type="journal article" date="2009" name="Proc. Natl. Acad. Sci. U.S.A.">
        <title>Eukaryote-to-eukaryote gene transfer events revealed by the genome sequence of the wine yeast Saccharomyces cerevisiae EC1118.</title>
        <authorList>
            <person name="Novo M."/>
            <person name="Bigey F."/>
            <person name="Beyne E."/>
            <person name="Galeote V."/>
            <person name="Gavory F."/>
            <person name="Mallet S."/>
            <person name="Cambot B."/>
            <person name="Legras J.L."/>
            <person name="Wincker P."/>
            <person name="Casaregola S."/>
            <person name="Dequin S."/>
        </authorList>
    </citation>
    <scope>NUCLEOTIDE SEQUENCE [LARGE SCALE GENOMIC DNA]</scope>
    <source>
        <strain evidence="2">Lalvin EC1118</strain>
        <strain>Lalvin EC1118 / Prise de mousse</strain>
    </source>
</reference>
<dbReference type="AlphaFoldDB" id="C8ZA45"/>
<evidence type="ECO:0000313" key="2">
    <source>
        <dbReference type="EMBL" id="CAY80261.1"/>
    </source>
</evidence>